<evidence type="ECO:0000256" key="1">
    <source>
        <dbReference type="SAM" id="SignalP"/>
    </source>
</evidence>
<evidence type="ECO:0000313" key="2">
    <source>
        <dbReference type="EMBL" id="MBW46996.1"/>
    </source>
</evidence>
<name>A0A2M4B1U6_9DIPT</name>
<feature type="chain" id="PRO_5014759817" evidence="1">
    <location>
        <begin position="18"/>
        <end position="198"/>
    </location>
</feature>
<organism evidence="2">
    <name type="scientific">Anopheles triannulatus</name>
    <dbReference type="NCBI Taxonomy" id="58253"/>
    <lineage>
        <taxon>Eukaryota</taxon>
        <taxon>Metazoa</taxon>
        <taxon>Ecdysozoa</taxon>
        <taxon>Arthropoda</taxon>
        <taxon>Hexapoda</taxon>
        <taxon>Insecta</taxon>
        <taxon>Pterygota</taxon>
        <taxon>Neoptera</taxon>
        <taxon>Endopterygota</taxon>
        <taxon>Diptera</taxon>
        <taxon>Nematocera</taxon>
        <taxon>Culicoidea</taxon>
        <taxon>Culicidae</taxon>
        <taxon>Anophelinae</taxon>
        <taxon>Anopheles</taxon>
    </lineage>
</organism>
<feature type="signal peptide" evidence="1">
    <location>
        <begin position="1"/>
        <end position="17"/>
    </location>
</feature>
<keyword evidence="1" id="KW-0732">Signal</keyword>
<accession>A0A2M4B1U6</accession>
<sequence length="198" mass="21435">MAFAWVCIAGPLRLVEAHAVEFLAGARPVLVASTARGTARTPGAPFGPTIIIILSGQPGARVSTVWIDRSLTGTIGLAHPYLFLRSDLQQYRIRYRSLTGEAEPLLHVPTIRNRPVRYRQPRCPGTGLPYIRTRLRIAHFVIKVTPGTVHTTILRDGIVTFTAANAESTTADGTALAEVAVRTPASIDGRLFRCGTGR</sequence>
<protein>
    <submittedName>
        <fullName evidence="2">Putative secreted protein</fullName>
    </submittedName>
</protein>
<dbReference type="AlphaFoldDB" id="A0A2M4B1U6"/>
<proteinExistence type="predicted"/>
<dbReference type="EMBL" id="GGFK01013675">
    <property type="protein sequence ID" value="MBW46996.1"/>
    <property type="molecule type" value="Transcribed_RNA"/>
</dbReference>
<reference evidence="2" key="1">
    <citation type="submission" date="2018-01" db="EMBL/GenBank/DDBJ databases">
        <title>An insight into the sialome of Amazonian anophelines.</title>
        <authorList>
            <person name="Ribeiro J.M."/>
            <person name="Scarpassa V."/>
            <person name="Calvo E."/>
        </authorList>
    </citation>
    <scope>NUCLEOTIDE SEQUENCE</scope>
    <source>
        <tissue evidence="2">Salivary glands</tissue>
    </source>
</reference>